<dbReference type="AlphaFoldDB" id="A0AAW2VEC1"/>
<reference evidence="2" key="2">
    <citation type="journal article" date="2024" name="Plant">
        <title>Genomic evolution and insights into agronomic trait innovations of Sesamum species.</title>
        <authorList>
            <person name="Miao H."/>
            <person name="Wang L."/>
            <person name="Qu L."/>
            <person name="Liu H."/>
            <person name="Sun Y."/>
            <person name="Le M."/>
            <person name="Wang Q."/>
            <person name="Wei S."/>
            <person name="Zheng Y."/>
            <person name="Lin W."/>
            <person name="Duan Y."/>
            <person name="Cao H."/>
            <person name="Xiong S."/>
            <person name="Wang X."/>
            <person name="Wei L."/>
            <person name="Li C."/>
            <person name="Ma Q."/>
            <person name="Ju M."/>
            <person name="Zhao R."/>
            <person name="Li G."/>
            <person name="Mu C."/>
            <person name="Tian Q."/>
            <person name="Mei H."/>
            <person name="Zhang T."/>
            <person name="Gao T."/>
            <person name="Zhang H."/>
        </authorList>
    </citation>
    <scope>NUCLEOTIDE SEQUENCE</scope>
    <source>
        <strain evidence="2">KEN1</strain>
    </source>
</reference>
<proteinExistence type="predicted"/>
<accession>A0AAW2VEC1</accession>
<organism evidence="2">
    <name type="scientific">Sesamum latifolium</name>
    <dbReference type="NCBI Taxonomy" id="2727402"/>
    <lineage>
        <taxon>Eukaryota</taxon>
        <taxon>Viridiplantae</taxon>
        <taxon>Streptophyta</taxon>
        <taxon>Embryophyta</taxon>
        <taxon>Tracheophyta</taxon>
        <taxon>Spermatophyta</taxon>
        <taxon>Magnoliopsida</taxon>
        <taxon>eudicotyledons</taxon>
        <taxon>Gunneridae</taxon>
        <taxon>Pentapetalae</taxon>
        <taxon>asterids</taxon>
        <taxon>lamiids</taxon>
        <taxon>Lamiales</taxon>
        <taxon>Pedaliaceae</taxon>
        <taxon>Sesamum</taxon>
    </lineage>
</organism>
<gene>
    <name evidence="2" type="ORF">Slati_2984200</name>
</gene>
<feature type="compositionally biased region" description="Polar residues" evidence="1">
    <location>
        <begin position="167"/>
        <end position="177"/>
    </location>
</feature>
<sequence length="225" mass="25143">MRSKGWRLSNHAKAGSCLNSTISLTRDRALTGCPWNFDKHVVILNSIRVDENPMKVDLSYCDLFVHIHDLPLSRMNLGVATLTGNKLGLCGDKEMDEEGFWGATLRIRVGLDVNKPLKRALKIKATMGEEYMFQEGFVDPGDQLPYGPWLCEPIPTRSRVLQGSMTRFSEGHQSTAPQRRDSKRGQEIFGEFGSRSGSITPPNPKVPATDLARDEDLTPKDLEVE</sequence>
<protein>
    <submittedName>
        <fullName evidence="2">Uncharacterized protein</fullName>
    </submittedName>
</protein>
<feature type="region of interest" description="Disordered" evidence="1">
    <location>
        <begin position="167"/>
        <end position="225"/>
    </location>
</feature>
<name>A0AAW2VEC1_9LAMI</name>
<evidence type="ECO:0000313" key="2">
    <source>
        <dbReference type="EMBL" id="KAL0428094.1"/>
    </source>
</evidence>
<comment type="caution">
    <text evidence="2">The sequence shown here is derived from an EMBL/GenBank/DDBJ whole genome shotgun (WGS) entry which is preliminary data.</text>
</comment>
<feature type="compositionally biased region" description="Basic and acidic residues" evidence="1">
    <location>
        <begin position="211"/>
        <end position="225"/>
    </location>
</feature>
<evidence type="ECO:0000256" key="1">
    <source>
        <dbReference type="SAM" id="MobiDB-lite"/>
    </source>
</evidence>
<dbReference type="EMBL" id="JACGWN010000010">
    <property type="protein sequence ID" value="KAL0428094.1"/>
    <property type="molecule type" value="Genomic_DNA"/>
</dbReference>
<reference evidence="2" key="1">
    <citation type="submission" date="2020-06" db="EMBL/GenBank/DDBJ databases">
        <authorList>
            <person name="Li T."/>
            <person name="Hu X."/>
            <person name="Zhang T."/>
            <person name="Song X."/>
            <person name="Zhang H."/>
            <person name="Dai N."/>
            <person name="Sheng W."/>
            <person name="Hou X."/>
            <person name="Wei L."/>
        </authorList>
    </citation>
    <scope>NUCLEOTIDE SEQUENCE</scope>
    <source>
        <strain evidence="2">KEN1</strain>
        <tissue evidence="2">Leaf</tissue>
    </source>
</reference>